<dbReference type="EMBL" id="SACM01000001">
    <property type="protein sequence ID" value="RVT87718.1"/>
    <property type="molecule type" value="Genomic_DNA"/>
</dbReference>
<dbReference type="AlphaFoldDB" id="A0A3S2UXX7"/>
<evidence type="ECO:0000256" key="2">
    <source>
        <dbReference type="SAM" id="MobiDB-lite"/>
    </source>
</evidence>
<feature type="coiled-coil region" evidence="1">
    <location>
        <begin position="48"/>
        <end position="75"/>
    </location>
</feature>
<keyword evidence="3" id="KW-0472">Membrane</keyword>
<protein>
    <submittedName>
        <fullName evidence="4">Uncharacterized protein</fullName>
    </submittedName>
</protein>
<feature type="transmembrane region" description="Helical" evidence="3">
    <location>
        <begin position="6"/>
        <end position="28"/>
    </location>
</feature>
<accession>A0A3S2UXX7</accession>
<reference evidence="4 5" key="1">
    <citation type="submission" date="2019-01" db="EMBL/GenBank/DDBJ databases">
        <authorList>
            <person name="Chen W.-M."/>
        </authorList>
    </citation>
    <scope>NUCLEOTIDE SEQUENCE [LARGE SCALE GENOMIC DNA]</scope>
    <source>
        <strain evidence="4 5">CCP-18</strain>
    </source>
</reference>
<evidence type="ECO:0000256" key="1">
    <source>
        <dbReference type="SAM" id="Coils"/>
    </source>
</evidence>
<comment type="caution">
    <text evidence="4">The sequence shown here is derived from an EMBL/GenBank/DDBJ whole genome shotgun (WGS) entry which is preliminary data.</text>
</comment>
<dbReference type="RefSeq" id="WP_127680178.1">
    <property type="nucleotide sequence ID" value="NZ_SACM01000001.1"/>
</dbReference>
<evidence type="ECO:0000256" key="3">
    <source>
        <dbReference type="SAM" id="Phobius"/>
    </source>
</evidence>
<keyword evidence="1" id="KW-0175">Coiled coil</keyword>
<organism evidence="4 5">
    <name type="scientific">Inhella crocodyli</name>
    <dbReference type="NCBI Taxonomy" id="2499851"/>
    <lineage>
        <taxon>Bacteria</taxon>
        <taxon>Pseudomonadati</taxon>
        <taxon>Pseudomonadota</taxon>
        <taxon>Betaproteobacteria</taxon>
        <taxon>Burkholderiales</taxon>
        <taxon>Sphaerotilaceae</taxon>
        <taxon>Inhella</taxon>
    </lineage>
</organism>
<gene>
    <name evidence="4" type="ORF">EOD73_01435</name>
</gene>
<keyword evidence="3" id="KW-0812">Transmembrane</keyword>
<dbReference type="Proteomes" id="UP000288587">
    <property type="component" value="Unassembled WGS sequence"/>
</dbReference>
<evidence type="ECO:0000313" key="4">
    <source>
        <dbReference type="EMBL" id="RVT87718.1"/>
    </source>
</evidence>
<proteinExistence type="predicted"/>
<sequence length="131" mass="14482">MDNSYWLLAAGGVGAVFGAGGAWALAVLRWNRLSRDYRNQLSKSEQARQFVMQQGDQARRQVEALQKEVGELRHRLASQSPQVAASVMQAEVTPISDEELLLQASLMADLEPDEPDAEGFAKTQMILPGRR</sequence>
<feature type="region of interest" description="Disordered" evidence="2">
    <location>
        <begin position="112"/>
        <end position="131"/>
    </location>
</feature>
<keyword evidence="3" id="KW-1133">Transmembrane helix</keyword>
<keyword evidence="5" id="KW-1185">Reference proteome</keyword>
<evidence type="ECO:0000313" key="5">
    <source>
        <dbReference type="Proteomes" id="UP000288587"/>
    </source>
</evidence>
<name>A0A3S2UXX7_9BURK</name>